<accession>A0A4U5UI71</accession>
<sequence>MKYSMMLGFQLFTSLNPTARTVTSPGDPAGQTSGPLGRAWTSSGGSRPLGAIYNPNPSSRSSTRSPALLCQVLKERFLKMEQPYVQHPGALNELFIKEGVEVSLLTVQSTQSRGQQPADRSAILEDFSAGTLQDRDSSQPEDLREVSVGVTPMGTNDPAMLLNGTSRPGSLVFYIRLNVVDQSLHSSPGNPKHWQSTRESLA</sequence>
<reference evidence="2 3" key="1">
    <citation type="submission" date="2019-01" db="EMBL/GenBank/DDBJ databases">
        <title>Genome Assembly of Collichthys lucidus.</title>
        <authorList>
            <person name="Cai M."/>
            <person name="Xiao S."/>
        </authorList>
    </citation>
    <scope>NUCLEOTIDE SEQUENCE [LARGE SCALE GENOMIC DNA]</scope>
    <source>
        <strain evidence="2">JT15FE1705JMU</strain>
        <tissue evidence="2">Muscle</tissue>
    </source>
</reference>
<evidence type="ECO:0000313" key="3">
    <source>
        <dbReference type="Proteomes" id="UP000298787"/>
    </source>
</evidence>
<evidence type="ECO:0000313" key="2">
    <source>
        <dbReference type="EMBL" id="TKS73871.1"/>
    </source>
</evidence>
<organism evidence="2 3">
    <name type="scientific">Collichthys lucidus</name>
    <name type="common">Big head croaker</name>
    <name type="synonym">Sciaena lucida</name>
    <dbReference type="NCBI Taxonomy" id="240159"/>
    <lineage>
        <taxon>Eukaryota</taxon>
        <taxon>Metazoa</taxon>
        <taxon>Chordata</taxon>
        <taxon>Craniata</taxon>
        <taxon>Vertebrata</taxon>
        <taxon>Euteleostomi</taxon>
        <taxon>Actinopterygii</taxon>
        <taxon>Neopterygii</taxon>
        <taxon>Teleostei</taxon>
        <taxon>Neoteleostei</taxon>
        <taxon>Acanthomorphata</taxon>
        <taxon>Eupercaria</taxon>
        <taxon>Sciaenidae</taxon>
        <taxon>Collichthys</taxon>
    </lineage>
</organism>
<feature type="compositionally biased region" description="Polar residues" evidence="1">
    <location>
        <begin position="20"/>
        <end position="45"/>
    </location>
</feature>
<gene>
    <name evidence="2" type="ORF">D9C73_007952</name>
</gene>
<dbReference type="AlphaFoldDB" id="A0A4U5UI71"/>
<dbReference type="Proteomes" id="UP000298787">
    <property type="component" value="Chromosome 7"/>
</dbReference>
<protein>
    <submittedName>
        <fullName evidence="2">Uncharacterized protein</fullName>
    </submittedName>
</protein>
<feature type="compositionally biased region" description="Low complexity" evidence="1">
    <location>
        <begin position="54"/>
        <end position="64"/>
    </location>
</feature>
<name>A0A4U5UI71_COLLU</name>
<keyword evidence="3" id="KW-1185">Reference proteome</keyword>
<proteinExistence type="predicted"/>
<evidence type="ECO:0000256" key="1">
    <source>
        <dbReference type="SAM" id="MobiDB-lite"/>
    </source>
</evidence>
<feature type="region of interest" description="Disordered" evidence="1">
    <location>
        <begin position="20"/>
        <end position="64"/>
    </location>
</feature>
<dbReference type="EMBL" id="CM014084">
    <property type="protein sequence ID" value="TKS73871.1"/>
    <property type="molecule type" value="Genomic_DNA"/>
</dbReference>